<feature type="non-terminal residue" evidence="1">
    <location>
        <position position="1"/>
    </location>
</feature>
<evidence type="ECO:0000313" key="1">
    <source>
        <dbReference type="EMBL" id="SVE31682.1"/>
    </source>
</evidence>
<gene>
    <name evidence="1" type="ORF">METZ01_LOCUS484536</name>
</gene>
<accession>A0A383CHI5</accession>
<dbReference type="AlphaFoldDB" id="A0A383CHI5"/>
<protein>
    <submittedName>
        <fullName evidence="1">Uncharacterized protein</fullName>
    </submittedName>
</protein>
<proteinExistence type="predicted"/>
<organism evidence="1">
    <name type="scientific">marine metagenome</name>
    <dbReference type="NCBI Taxonomy" id="408172"/>
    <lineage>
        <taxon>unclassified sequences</taxon>
        <taxon>metagenomes</taxon>
        <taxon>ecological metagenomes</taxon>
    </lineage>
</organism>
<sequence>KNRTDHCVISGKDPATLHDKIETAIKMNPGLDMNDLRLKMEKDIGVWITYVEPNDDVVPIDYPVGWSAGNTAMYLASKNAEEIYVLGFDLSSYDQPLNNMYKGTDNYLPADAKGFSQDNWYNQMRAVFREFSLYGTKFYLVDSTAKFDEDNVSYITKDELCKELKII</sequence>
<reference evidence="1" key="1">
    <citation type="submission" date="2018-05" db="EMBL/GenBank/DDBJ databases">
        <authorList>
            <person name="Lanie J.A."/>
            <person name="Ng W.-L."/>
            <person name="Kazmierczak K.M."/>
            <person name="Andrzejewski T.M."/>
            <person name="Davidsen T.M."/>
            <person name="Wayne K.J."/>
            <person name="Tettelin H."/>
            <person name="Glass J.I."/>
            <person name="Rusch D."/>
            <person name="Podicherti R."/>
            <person name="Tsui H.-C.T."/>
            <person name="Winkler M.E."/>
        </authorList>
    </citation>
    <scope>NUCLEOTIDE SEQUENCE</scope>
</reference>
<dbReference type="EMBL" id="UINC01208906">
    <property type="protein sequence ID" value="SVE31682.1"/>
    <property type="molecule type" value="Genomic_DNA"/>
</dbReference>
<name>A0A383CHI5_9ZZZZ</name>